<comment type="cofactor">
    <cofactor evidence="1 5">
        <name>pyridoxal 5'-phosphate</name>
        <dbReference type="ChEBI" id="CHEBI:597326"/>
    </cofactor>
</comment>
<keyword evidence="8" id="KW-1185">Reference proteome</keyword>
<dbReference type="Gene3D" id="3.40.640.10">
    <property type="entry name" value="Type I PLP-dependent aspartate aminotransferase-like (Major domain)"/>
    <property type="match status" value="1"/>
</dbReference>
<dbReference type="InterPro" id="IPR001917">
    <property type="entry name" value="Aminotrans_II_pyridoxalP_BS"/>
</dbReference>
<dbReference type="PANTHER" id="PTHR13693">
    <property type="entry name" value="CLASS II AMINOTRANSFERASE/8-AMINO-7-OXONONANOATE SYNTHASE"/>
    <property type="match status" value="1"/>
</dbReference>
<reference evidence="9" key="3">
    <citation type="submission" date="2025-04" db="UniProtKB">
        <authorList>
            <consortium name="RefSeq"/>
        </authorList>
    </citation>
    <scope>IDENTIFICATION</scope>
    <source>
        <strain evidence="9">CBS 781.70</strain>
    </source>
</reference>
<dbReference type="InterPro" id="IPR004839">
    <property type="entry name" value="Aminotransferase_I/II_large"/>
</dbReference>
<evidence type="ECO:0000259" key="6">
    <source>
        <dbReference type="Pfam" id="PF00155"/>
    </source>
</evidence>
<dbReference type="SUPFAM" id="SSF53383">
    <property type="entry name" value="PLP-dependent transferases"/>
    <property type="match status" value="1"/>
</dbReference>
<reference evidence="7 9" key="1">
    <citation type="submission" date="2020-01" db="EMBL/GenBank/DDBJ databases">
        <authorList>
            <consortium name="DOE Joint Genome Institute"/>
            <person name="Haridas S."/>
            <person name="Albert R."/>
            <person name="Binder M."/>
            <person name="Bloem J."/>
            <person name="Labutti K."/>
            <person name="Salamov A."/>
            <person name="Andreopoulos B."/>
            <person name="Baker S.E."/>
            <person name="Barry K."/>
            <person name="Bills G."/>
            <person name="Bluhm B.H."/>
            <person name="Cannon C."/>
            <person name="Castanera R."/>
            <person name="Culley D.E."/>
            <person name="Daum C."/>
            <person name="Ezra D."/>
            <person name="Gonzalez J.B."/>
            <person name="Henrissat B."/>
            <person name="Kuo A."/>
            <person name="Liang C."/>
            <person name="Lipzen A."/>
            <person name="Lutzoni F."/>
            <person name="Magnuson J."/>
            <person name="Mondo S."/>
            <person name="Nolan M."/>
            <person name="Ohm R."/>
            <person name="Pangilinan J."/>
            <person name="Park H.-J."/>
            <person name="Ramirez L."/>
            <person name="Alfaro M."/>
            <person name="Sun H."/>
            <person name="Tritt A."/>
            <person name="Yoshinaga Y."/>
            <person name="Zwiers L.-H."/>
            <person name="Turgeon B.G."/>
            <person name="Goodwin S.B."/>
            <person name="Spatafora J.W."/>
            <person name="Crous P.W."/>
            <person name="Grigoriev I.V."/>
        </authorList>
    </citation>
    <scope>NUCLEOTIDE SEQUENCE</scope>
    <source>
        <strain evidence="7 9">CBS 781.70</strain>
    </source>
</reference>
<keyword evidence="4 5" id="KW-0663">Pyridoxal phosphate</keyword>
<dbReference type="EMBL" id="ML975149">
    <property type="protein sequence ID" value="KAF1817480.1"/>
    <property type="molecule type" value="Genomic_DNA"/>
</dbReference>
<accession>A0A6G1GHY6</accession>
<dbReference type="GO" id="GO:0016740">
    <property type="term" value="F:transferase activity"/>
    <property type="evidence" value="ECO:0007669"/>
    <property type="project" value="UniProtKB-KW"/>
</dbReference>
<dbReference type="Gene3D" id="3.90.1150.10">
    <property type="entry name" value="Aspartate Aminotransferase, domain 1"/>
    <property type="match status" value="1"/>
</dbReference>
<evidence type="ECO:0000313" key="8">
    <source>
        <dbReference type="Proteomes" id="UP000504638"/>
    </source>
</evidence>
<dbReference type="InterPro" id="IPR015421">
    <property type="entry name" value="PyrdxlP-dep_Trfase_major"/>
</dbReference>
<evidence type="ECO:0000313" key="7">
    <source>
        <dbReference type="EMBL" id="KAF1817480.1"/>
    </source>
</evidence>
<dbReference type="AlphaFoldDB" id="A0A6G1GHY6"/>
<evidence type="ECO:0000256" key="3">
    <source>
        <dbReference type="ARBA" id="ARBA00022679"/>
    </source>
</evidence>
<evidence type="ECO:0000256" key="4">
    <source>
        <dbReference type="ARBA" id="ARBA00022898"/>
    </source>
</evidence>
<keyword evidence="3 7" id="KW-0808">Transferase</keyword>
<evidence type="ECO:0000313" key="9">
    <source>
        <dbReference type="RefSeq" id="XP_033539111.1"/>
    </source>
</evidence>
<dbReference type="GO" id="GO:0030170">
    <property type="term" value="F:pyridoxal phosphate binding"/>
    <property type="evidence" value="ECO:0007669"/>
    <property type="project" value="InterPro"/>
</dbReference>
<protein>
    <submittedName>
        <fullName evidence="7 9">PLP-dependent transferase</fullName>
    </submittedName>
</protein>
<dbReference type="PROSITE" id="PS00599">
    <property type="entry name" value="AA_TRANSFER_CLASS_2"/>
    <property type="match status" value="1"/>
</dbReference>
<dbReference type="InterPro" id="IPR050087">
    <property type="entry name" value="AON_synthase_class-II"/>
</dbReference>
<reference evidence="9" key="2">
    <citation type="submission" date="2020-04" db="EMBL/GenBank/DDBJ databases">
        <authorList>
            <consortium name="NCBI Genome Project"/>
        </authorList>
    </citation>
    <scope>NUCLEOTIDE SEQUENCE</scope>
    <source>
        <strain evidence="9">CBS 781.70</strain>
    </source>
</reference>
<gene>
    <name evidence="7 9" type="ORF">P152DRAFT_478457</name>
</gene>
<feature type="domain" description="Aminotransferase class I/classII large" evidence="6">
    <location>
        <begin position="45"/>
        <end position="418"/>
    </location>
</feature>
<evidence type="ECO:0000256" key="2">
    <source>
        <dbReference type="ARBA" id="ARBA00010008"/>
    </source>
</evidence>
<evidence type="ECO:0000256" key="1">
    <source>
        <dbReference type="ARBA" id="ARBA00001933"/>
    </source>
</evidence>
<organism evidence="7">
    <name type="scientific">Eremomyces bilateralis CBS 781.70</name>
    <dbReference type="NCBI Taxonomy" id="1392243"/>
    <lineage>
        <taxon>Eukaryota</taxon>
        <taxon>Fungi</taxon>
        <taxon>Dikarya</taxon>
        <taxon>Ascomycota</taxon>
        <taxon>Pezizomycotina</taxon>
        <taxon>Dothideomycetes</taxon>
        <taxon>Dothideomycetes incertae sedis</taxon>
        <taxon>Eremomycetales</taxon>
        <taxon>Eremomycetaceae</taxon>
        <taxon>Eremomyces</taxon>
    </lineage>
</organism>
<proteinExistence type="inferred from homology"/>
<comment type="similarity">
    <text evidence="2">Belongs to the class-II pyridoxal-phosphate-dependent aminotransferase family. BioF subfamily.</text>
</comment>
<dbReference type="GeneID" id="54422223"/>
<evidence type="ECO:0000256" key="5">
    <source>
        <dbReference type="RuleBase" id="RU003693"/>
    </source>
</evidence>
<dbReference type="RefSeq" id="XP_033539111.1">
    <property type="nucleotide sequence ID" value="XM_033681653.1"/>
</dbReference>
<dbReference type="Proteomes" id="UP000504638">
    <property type="component" value="Unplaced"/>
</dbReference>
<dbReference type="GO" id="GO:0009102">
    <property type="term" value="P:biotin biosynthetic process"/>
    <property type="evidence" value="ECO:0007669"/>
    <property type="project" value="TreeGrafter"/>
</dbReference>
<dbReference type="Pfam" id="PF00155">
    <property type="entry name" value="Aminotran_1_2"/>
    <property type="match status" value="1"/>
</dbReference>
<dbReference type="PANTHER" id="PTHR13693:SF77">
    <property type="entry name" value="8-AMINO-7-OXONONANOATE SYNTHASE"/>
    <property type="match status" value="1"/>
</dbReference>
<dbReference type="InterPro" id="IPR015424">
    <property type="entry name" value="PyrdxlP-dep_Trfase"/>
</dbReference>
<dbReference type="OrthoDB" id="2382073at2759"/>
<sequence length="444" mass="48156">MPNLKAPPSPLPSSSPSSLTTTLTTALHIRRQNSTYRTLTIPPPDSIDFSSNDFLSLSHSPLLRTAFLSELHAHPAFPVGSGGSRLLDGNSPYAEALERSTAEFHGAEAGLLCNSGYDANVGLFGCVPQAGDVVVWDELVHASVREGMRLSRAAGRTVMFRHNDCADLRRVLTDVRGKDEKVRDGKASVFVAVEAIYSMDGDLVPLKRVVDVVDEVLPRGNGHIIVDEAHSTGVLGPLGKGLVCQEGLENRIFARLHTFGKSMACSGAIILCSPLVRSYLINYSRPVIYTTFMPFPNLAAIQASYSLLKSGEAEPLAARLHELVQILFHRLQALAAKFGGVESLQRNGLLTVPSEIPGSPVFALLTDHPRSLATHCQKAGYMVRAVVPPTVPEGTSRIRVCLHAGNNEEQIEGICSEIEKWLTSWCARLQCGEKVTPEKDRPRL</sequence>
<name>A0A6G1GHY6_9PEZI</name>
<dbReference type="InterPro" id="IPR015422">
    <property type="entry name" value="PyrdxlP-dep_Trfase_small"/>
</dbReference>